<sequence>MLNKKNNSVCLCEKPMGTPSFTSSIYSYTLLPSLKIYQ</sequence>
<name>A0A2P2QHN6_RHIMU</name>
<organism evidence="1">
    <name type="scientific">Rhizophora mucronata</name>
    <name type="common">Asiatic mangrove</name>
    <dbReference type="NCBI Taxonomy" id="61149"/>
    <lineage>
        <taxon>Eukaryota</taxon>
        <taxon>Viridiplantae</taxon>
        <taxon>Streptophyta</taxon>
        <taxon>Embryophyta</taxon>
        <taxon>Tracheophyta</taxon>
        <taxon>Spermatophyta</taxon>
        <taxon>Magnoliopsida</taxon>
        <taxon>eudicotyledons</taxon>
        <taxon>Gunneridae</taxon>
        <taxon>Pentapetalae</taxon>
        <taxon>rosids</taxon>
        <taxon>fabids</taxon>
        <taxon>Malpighiales</taxon>
        <taxon>Rhizophoraceae</taxon>
        <taxon>Rhizophora</taxon>
    </lineage>
</organism>
<dbReference type="AlphaFoldDB" id="A0A2P2QHN6"/>
<evidence type="ECO:0000313" key="1">
    <source>
        <dbReference type="EMBL" id="MBX66493.1"/>
    </source>
</evidence>
<accession>A0A2P2QHN6</accession>
<dbReference type="EMBL" id="GGEC01086009">
    <property type="protein sequence ID" value="MBX66493.1"/>
    <property type="molecule type" value="Transcribed_RNA"/>
</dbReference>
<proteinExistence type="predicted"/>
<protein>
    <submittedName>
        <fullName evidence="1">Uncharacterized protein</fullName>
    </submittedName>
</protein>
<reference evidence="1" key="1">
    <citation type="submission" date="2018-02" db="EMBL/GenBank/DDBJ databases">
        <title>Rhizophora mucronata_Transcriptome.</title>
        <authorList>
            <person name="Meera S.P."/>
            <person name="Sreeshan A."/>
            <person name="Augustine A."/>
        </authorList>
    </citation>
    <scope>NUCLEOTIDE SEQUENCE</scope>
    <source>
        <tissue evidence="1">Leaf</tissue>
    </source>
</reference>